<proteinExistence type="predicted"/>
<sequence length="157" mass="18221">MVLKVLVNFLVLSLYIVELIEAGGGNAGAPNCWFYREHFNGSLDTYQKKVDAWVQHINDEEMVYVAKNPFQHPNYFNMKLDEIVENSKRMFDTYKKNILEETAILCGVNTKVINSALKSVESFNFPVYCLTNLGDVQKFYDEAIRNIENEKNEKKKH</sequence>
<gene>
    <name evidence="2" type="ORF">PVAND_016015</name>
</gene>
<keyword evidence="1" id="KW-0732">Signal</keyword>
<evidence type="ECO:0000313" key="2">
    <source>
        <dbReference type="EMBL" id="KAG5668059.1"/>
    </source>
</evidence>
<dbReference type="Proteomes" id="UP001107558">
    <property type="component" value="Chromosome 4"/>
</dbReference>
<name>A0A9J6BEZ0_POLVA</name>
<reference evidence="2" key="1">
    <citation type="submission" date="2021-03" db="EMBL/GenBank/DDBJ databases">
        <title>Chromosome level genome of the anhydrobiotic midge Polypedilum vanderplanki.</title>
        <authorList>
            <person name="Yoshida Y."/>
            <person name="Kikawada T."/>
            <person name="Gusev O."/>
        </authorList>
    </citation>
    <scope>NUCLEOTIDE SEQUENCE</scope>
    <source>
        <strain evidence="2">NIAS01</strain>
        <tissue evidence="2">Whole body or cell culture</tissue>
    </source>
</reference>
<evidence type="ECO:0000256" key="1">
    <source>
        <dbReference type="SAM" id="SignalP"/>
    </source>
</evidence>
<protein>
    <submittedName>
        <fullName evidence="2">Uncharacterized protein</fullName>
    </submittedName>
</protein>
<organism evidence="2 3">
    <name type="scientific">Polypedilum vanderplanki</name>
    <name type="common">Sleeping chironomid midge</name>
    <dbReference type="NCBI Taxonomy" id="319348"/>
    <lineage>
        <taxon>Eukaryota</taxon>
        <taxon>Metazoa</taxon>
        <taxon>Ecdysozoa</taxon>
        <taxon>Arthropoda</taxon>
        <taxon>Hexapoda</taxon>
        <taxon>Insecta</taxon>
        <taxon>Pterygota</taxon>
        <taxon>Neoptera</taxon>
        <taxon>Endopterygota</taxon>
        <taxon>Diptera</taxon>
        <taxon>Nematocera</taxon>
        <taxon>Chironomoidea</taxon>
        <taxon>Chironomidae</taxon>
        <taxon>Chironominae</taxon>
        <taxon>Polypedilum</taxon>
        <taxon>Polypedilum</taxon>
    </lineage>
</organism>
<dbReference type="AlphaFoldDB" id="A0A9J6BEZ0"/>
<accession>A0A9J6BEZ0</accession>
<keyword evidence="3" id="KW-1185">Reference proteome</keyword>
<feature type="chain" id="PRO_5039904393" evidence="1">
    <location>
        <begin position="23"/>
        <end position="157"/>
    </location>
</feature>
<comment type="caution">
    <text evidence="2">The sequence shown here is derived from an EMBL/GenBank/DDBJ whole genome shotgun (WGS) entry which is preliminary data.</text>
</comment>
<evidence type="ECO:0000313" key="3">
    <source>
        <dbReference type="Proteomes" id="UP001107558"/>
    </source>
</evidence>
<feature type="signal peptide" evidence="1">
    <location>
        <begin position="1"/>
        <end position="22"/>
    </location>
</feature>
<dbReference type="EMBL" id="JADBJN010000004">
    <property type="protein sequence ID" value="KAG5668059.1"/>
    <property type="molecule type" value="Genomic_DNA"/>
</dbReference>